<protein>
    <submittedName>
        <fullName evidence="1">Beta-propeller repeat protein</fullName>
    </submittedName>
</protein>
<evidence type="ECO:0000313" key="1">
    <source>
        <dbReference type="EMBL" id="ACM19797.1"/>
    </source>
</evidence>
<reference evidence="1 2" key="1">
    <citation type="submission" date="2009-01" db="EMBL/GenBank/DDBJ databases">
        <title>Complete sequence of Geobacter sp. FRC-32.</title>
        <authorList>
            <consortium name="US DOE Joint Genome Institute"/>
            <person name="Lucas S."/>
            <person name="Copeland A."/>
            <person name="Lapidus A."/>
            <person name="Glavina del Rio T."/>
            <person name="Dalin E."/>
            <person name="Tice H."/>
            <person name="Bruce D."/>
            <person name="Goodwin L."/>
            <person name="Pitluck S."/>
            <person name="Saunders E."/>
            <person name="Brettin T."/>
            <person name="Detter J.C."/>
            <person name="Han C."/>
            <person name="Larimer F."/>
            <person name="Land M."/>
            <person name="Hauser L."/>
            <person name="Kyrpides N."/>
            <person name="Ovchinnikova G."/>
            <person name="Kostka J."/>
            <person name="Richardson P."/>
        </authorList>
    </citation>
    <scope>NUCLEOTIDE SEQUENCE [LARGE SCALE GENOMIC DNA]</scope>
    <source>
        <strain evidence="2">DSM 22248 / JCM 15807 / FRC-32</strain>
    </source>
</reference>
<dbReference type="EMBL" id="CP001390">
    <property type="protein sequence ID" value="ACM19797.1"/>
    <property type="molecule type" value="Genomic_DNA"/>
</dbReference>
<dbReference type="InterPro" id="IPR011964">
    <property type="entry name" value="YVTN_b-propeller_repeat"/>
</dbReference>
<dbReference type="KEGG" id="geo:Geob_1437"/>
<dbReference type="OrthoDB" id="9800812at2"/>
<accession>B9M542</accession>
<dbReference type="eggNOG" id="COG3391">
    <property type="taxonomic scope" value="Bacteria"/>
</dbReference>
<dbReference type="InterPro" id="IPR019405">
    <property type="entry name" value="Lactonase_7-beta_prop"/>
</dbReference>
<proteinExistence type="predicted"/>
<dbReference type="Pfam" id="PF10282">
    <property type="entry name" value="Lactonase"/>
    <property type="match status" value="1"/>
</dbReference>
<organism evidence="1 2">
    <name type="scientific">Geotalea daltonii (strain DSM 22248 / JCM 15807 / FRC-32)</name>
    <name type="common">Geobacter daltonii</name>
    <dbReference type="NCBI Taxonomy" id="316067"/>
    <lineage>
        <taxon>Bacteria</taxon>
        <taxon>Pseudomonadati</taxon>
        <taxon>Thermodesulfobacteriota</taxon>
        <taxon>Desulfuromonadia</taxon>
        <taxon>Geobacterales</taxon>
        <taxon>Geobacteraceae</taxon>
        <taxon>Geotalea</taxon>
    </lineage>
</organism>
<dbReference type="PANTHER" id="PTHR47197:SF3">
    <property type="entry name" value="DIHYDRO-HEME D1 DEHYDROGENASE"/>
    <property type="match status" value="1"/>
</dbReference>
<dbReference type="RefSeq" id="WP_012646526.1">
    <property type="nucleotide sequence ID" value="NC_011979.1"/>
</dbReference>
<evidence type="ECO:0000313" key="2">
    <source>
        <dbReference type="Proteomes" id="UP000007721"/>
    </source>
</evidence>
<dbReference type="Proteomes" id="UP000007721">
    <property type="component" value="Chromosome"/>
</dbReference>
<dbReference type="AlphaFoldDB" id="B9M542"/>
<dbReference type="SUPFAM" id="SSF50974">
    <property type="entry name" value="Nitrous oxide reductase, N-terminal domain"/>
    <property type="match status" value="1"/>
</dbReference>
<dbReference type="InterPro" id="IPR015943">
    <property type="entry name" value="WD40/YVTN_repeat-like_dom_sf"/>
</dbReference>
<gene>
    <name evidence="1" type="ordered locus">Geob_1437</name>
</gene>
<dbReference type="NCBIfam" id="TIGR02276">
    <property type="entry name" value="beta_rpt_yvtn"/>
    <property type="match status" value="3"/>
</dbReference>
<name>B9M542_GEODF</name>
<keyword evidence="2" id="KW-1185">Reference proteome</keyword>
<dbReference type="Gene3D" id="2.130.10.10">
    <property type="entry name" value="YVTN repeat-like/Quinoprotein amine dehydrogenase"/>
    <property type="match status" value="2"/>
</dbReference>
<dbReference type="InterPro" id="IPR011045">
    <property type="entry name" value="N2O_reductase_N"/>
</dbReference>
<dbReference type="InterPro" id="IPR051200">
    <property type="entry name" value="Host-pathogen_enzymatic-act"/>
</dbReference>
<sequence>MYFRLFTALAGILMCAGYAAAYPFAYIPNPSQNTVSVVDTNGNNYLTPKISLGTGQSPFGVAVSANGKRVYISNKLSKSISVIDALTDVNNPTVITTISPLANTPSGIAINPAGTRLYVANNDAASLTVLDISALTPGTVAPTVLASPAVGNAPVGVAMDPAGTFVYVANSGSDTVSVIDTATNQVSGLPITVGSMPTGIAVGTVGSAVKIFVANQGSDNISIINAVTRAVTPVPVGAFPYTVAVAPDGSKAYVTNTFGDSISVINTADNSVTTPYLLPLGYSPMGLAITPDGTTLYAVNNTADAAPGNTSLGSLSSINLYSNAITNLPNTSGNPDFFNSPEALGNFIGPQLYTVTATSDTNGTVASIDGSKITSEANGNTFTQIVSPGDRPAYVLAPKQYYRVNNIAINGNIIDFRTDTNYNQTTSTYTFSPVNSDPSIDVTFIKDFDYVSVTRPADTVTANGAITSTPAGINCSASTSPSLCNVLFQEGASVTILATPNTGKYFVKWVGDRDKNGLLINNGALCDGLTTTSCTFTMSTYTHFTAVFSDTPVNDVVRMLSPGTTFYPTIQGAFNAVTAPTTDIQLALADFPESPNLNVSGAAFKLSGGWNADKTFTAQGPTPSTITGTLTITQGTLTVDNIAIK</sequence>
<dbReference type="PANTHER" id="PTHR47197">
    <property type="entry name" value="PROTEIN NIRF"/>
    <property type="match status" value="1"/>
</dbReference>
<dbReference type="HOGENOM" id="CLU_449609_0_0_7"/>
<dbReference type="STRING" id="316067.Geob_1437"/>
<dbReference type="SUPFAM" id="SSF69304">
    <property type="entry name" value="Tricorn protease N-terminal domain"/>
    <property type="match status" value="1"/>
</dbReference>